<gene>
    <name evidence="1" type="ORF">PRECH8_20680</name>
</gene>
<comment type="caution">
    <text evidence="1">The sequence shown here is derived from an EMBL/GenBank/DDBJ whole genome shotgun (WGS) entry which is preliminary data.</text>
</comment>
<dbReference type="Proteomes" id="UP000654993">
    <property type="component" value="Unassembled WGS sequence"/>
</dbReference>
<evidence type="ECO:0000313" key="2">
    <source>
        <dbReference type="Proteomes" id="UP000654993"/>
    </source>
</evidence>
<proteinExistence type="predicted"/>
<dbReference type="InterPro" id="IPR012808">
    <property type="entry name" value="CHP02453"/>
</dbReference>
<dbReference type="AlphaFoldDB" id="A0A916QI31"/>
<protein>
    <recommendedName>
        <fullName evidence="3">TIGR02453 family protein</fullName>
    </recommendedName>
</protein>
<name>A0A916QI31_9BACL</name>
<evidence type="ECO:0000313" key="1">
    <source>
        <dbReference type="EMBL" id="GFR38772.1"/>
    </source>
</evidence>
<sequence length="112" mass="13250">MNSNRSFRGFTEETIRFLHDVREQNSKEWFERNRPVYERELLEPMRDLVADLSDTMLFIDPELETRPAVGKTISRIHRDTRFSRVLVLAARSPCSIMTNYFQTKAEIDEALP</sequence>
<dbReference type="Pfam" id="PF09365">
    <property type="entry name" value="DUF2461"/>
    <property type="match status" value="1"/>
</dbReference>
<organism evidence="1 2">
    <name type="scientific">Insulibacter thermoxylanivorax</name>
    <dbReference type="NCBI Taxonomy" id="2749268"/>
    <lineage>
        <taxon>Bacteria</taxon>
        <taxon>Bacillati</taxon>
        <taxon>Bacillota</taxon>
        <taxon>Bacilli</taxon>
        <taxon>Bacillales</taxon>
        <taxon>Paenibacillaceae</taxon>
        <taxon>Insulibacter</taxon>
    </lineage>
</organism>
<dbReference type="RefSeq" id="WP_242457534.1">
    <property type="nucleotide sequence ID" value="NZ_BMAQ01000027.1"/>
</dbReference>
<reference evidence="1" key="2">
    <citation type="journal article" date="2021" name="Data Brief">
        <title>Draft genome sequence data of the facultative, thermophilic, xylanolytic bacterium Paenibacillus sp. strain DA-C8.</title>
        <authorList>
            <person name="Chhe C."/>
            <person name="Uke A."/>
            <person name="Baramee S."/>
            <person name="Ungkulpasvich U."/>
            <person name="Tachaapaikoon C."/>
            <person name="Pason P."/>
            <person name="Waeonukul R."/>
            <person name="Ratanakhanokchai K."/>
            <person name="Kosugi A."/>
        </authorList>
    </citation>
    <scope>NUCLEOTIDE SEQUENCE</scope>
    <source>
        <strain evidence="1">DA-C8</strain>
    </source>
</reference>
<accession>A0A916QI31</accession>
<keyword evidence="2" id="KW-1185">Reference proteome</keyword>
<dbReference type="EMBL" id="BMAQ01000027">
    <property type="protein sequence ID" value="GFR38772.1"/>
    <property type="molecule type" value="Genomic_DNA"/>
</dbReference>
<dbReference type="PANTHER" id="PTHR36452">
    <property type="entry name" value="CHROMOSOME 12, WHOLE GENOME SHOTGUN SEQUENCE"/>
    <property type="match status" value="1"/>
</dbReference>
<evidence type="ECO:0008006" key="3">
    <source>
        <dbReference type="Google" id="ProtNLM"/>
    </source>
</evidence>
<reference evidence="1" key="1">
    <citation type="submission" date="2020-08" db="EMBL/GenBank/DDBJ databases">
        <authorList>
            <person name="Uke A."/>
            <person name="Chhe C."/>
            <person name="Baramee S."/>
            <person name="Kosugi A."/>
        </authorList>
    </citation>
    <scope>NUCLEOTIDE SEQUENCE</scope>
    <source>
        <strain evidence="1">DA-C8</strain>
    </source>
</reference>
<dbReference type="PANTHER" id="PTHR36452:SF1">
    <property type="entry name" value="DUF2461 DOMAIN-CONTAINING PROTEIN"/>
    <property type="match status" value="1"/>
</dbReference>